<dbReference type="RefSeq" id="WP_130161712.1">
    <property type="nucleotide sequence ID" value="NZ_SGIM01000004.1"/>
</dbReference>
<keyword evidence="2" id="KW-1185">Reference proteome</keyword>
<reference evidence="1 2" key="1">
    <citation type="submission" date="2019-02" db="EMBL/GenBank/DDBJ databases">
        <title>The draft genome of Acinetobacter halotolerans strain JCM 31009.</title>
        <authorList>
            <person name="Qin J."/>
            <person name="Feng Y."/>
            <person name="Nemec A."/>
            <person name="Zong Z."/>
        </authorList>
    </citation>
    <scope>NUCLEOTIDE SEQUENCE [LARGE SCALE GENOMIC DNA]</scope>
    <source>
        <strain evidence="1 2">JCM 31009</strain>
    </source>
</reference>
<dbReference type="EMBL" id="SGIM01000004">
    <property type="protein sequence ID" value="RZF53640.1"/>
    <property type="molecule type" value="Genomic_DNA"/>
</dbReference>
<dbReference type="AlphaFoldDB" id="A0A4Q6XCD1"/>
<accession>A0A4Q6XCD1</accession>
<comment type="caution">
    <text evidence="1">The sequence shown here is derived from an EMBL/GenBank/DDBJ whole genome shotgun (WGS) entry which is preliminary data.</text>
</comment>
<proteinExistence type="predicted"/>
<sequence length="137" mass="16311">MVYFPIEPFRDLKDVKDDEFWTVRNCFAHMIYENNIDIDLFKKFIIRGGVAGDVDWGVEKWNIYSEEDHGIEAYYDGYLFFLGEEELGRDRGVGESQVILSKDEIKPYIHHIVDWYKKRIDSNVEELIKLAKENGFY</sequence>
<evidence type="ECO:0008006" key="3">
    <source>
        <dbReference type="Google" id="ProtNLM"/>
    </source>
</evidence>
<evidence type="ECO:0000313" key="1">
    <source>
        <dbReference type="EMBL" id="RZF53640.1"/>
    </source>
</evidence>
<name>A0A4Q6XCD1_9GAMM</name>
<dbReference type="Proteomes" id="UP000292110">
    <property type="component" value="Unassembled WGS sequence"/>
</dbReference>
<organism evidence="1 2">
    <name type="scientific">Acinetobacter halotolerans</name>
    <dbReference type="NCBI Taxonomy" id="1752076"/>
    <lineage>
        <taxon>Bacteria</taxon>
        <taxon>Pseudomonadati</taxon>
        <taxon>Pseudomonadota</taxon>
        <taxon>Gammaproteobacteria</taxon>
        <taxon>Moraxellales</taxon>
        <taxon>Moraxellaceae</taxon>
        <taxon>Acinetobacter</taxon>
    </lineage>
</organism>
<evidence type="ECO:0000313" key="2">
    <source>
        <dbReference type="Proteomes" id="UP000292110"/>
    </source>
</evidence>
<gene>
    <name evidence="1" type="ORF">EXE30_06605</name>
</gene>
<protein>
    <recommendedName>
        <fullName evidence="3">CDI immunity protein domain-containing protein</fullName>
    </recommendedName>
</protein>